<evidence type="ECO:0000313" key="3">
    <source>
        <dbReference type="Proteomes" id="UP001579974"/>
    </source>
</evidence>
<evidence type="ECO:0008006" key="4">
    <source>
        <dbReference type="Google" id="ProtNLM"/>
    </source>
</evidence>
<comment type="caution">
    <text evidence="2">The sequence shown here is derived from an EMBL/GenBank/DDBJ whole genome shotgun (WGS) entry which is preliminary data.</text>
</comment>
<keyword evidence="1" id="KW-0812">Transmembrane</keyword>
<organism evidence="2 3">
    <name type="scientific">Alicyclobacillus fastidiosus</name>
    <dbReference type="NCBI Taxonomy" id="392011"/>
    <lineage>
        <taxon>Bacteria</taxon>
        <taxon>Bacillati</taxon>
        <taxon>Bacillota</taxon>
        <taxon>Bacilli</taxon>
        <taxon>Bacillales</taxon>
        <taxon>Alicyclobacillaceae</taxon>
        <taxon>Alicyclobacillus</taxon>
    </lineage>
</organism>
<feature type="transmembrane region" description="Helical" evidence="1">
    <location>
        <begin position="65"/>
        <end position="83"/>
    </location>
</feature>
<name>A0ABV5ALL7_9BACL</name>
<feature type="transmembrane region" description="Helical" evidence="1">
    <location>
        <begin position="186"/>
        <end position="203"/>
    </location>
</feature>
<proteinExistence type="predicted"/>
<accession>A0ABV5ALL7</accession>
<protein>
    <recommendedName>
        <fullName evidence="4">GDT1 family protein</fullName>
    </recommendedName>
</protein>
<evidence type="ECO:0000256" key="1">
    <source>
        <dbReference type="SAM" id="Phobius"/>
    </source>
</evidence>
<dbReference type="Pfam" id="PF16955">
    <property type="entry name" value="OFeT_1"/>
    <property type="match status" value="1"/>
</dbReference>
<feature type="transmembrane region" description="Helical" evidence="1">
    <location>
        <begin position="129"/>
        <end position="150"/>
    </location>
</feature>
<reference evidence="2 3" key="1">
    <citation type="journal article" date="2024" name="Int. J. Mol. Sci.">
        <title>Exploration of Alicyclobacillus spp. Genome in Search of Antibiotic Resistance.</title>
        <authorList>
            <person name="Bucka-Kolendo J."/>
            <person name="Kiousi D.E."/>
            <person name="Dekowska A."/>
            <person name="Mikolajczuk-Szczyrba A."/>
            <person name="Karadedos D.M."/>
            <person name="Michael P."/>
            <person name="Galanis A."/>
            <person name="Sokolowska B."/>
        </authorList>
    </citation>
    <scope>NUCLEOTIDE SEQUENCE [LARGE SCALE GENOMIC DNA]</scope>
    <source>
        <strain evidence="2 3">KKP 3000</strain>
    </source>
</reference>
<keyword evidence="1" id="KW-1133">Transmembrane helix</keyword>
<dbReference type="EMBL" id="JBDXSU010000045">
    <property type="protein sequence ID" value="MFB5193179.1"/>
    <property type="molecule type" value="Genomic_DNA"/>
</dbReference>
<dbReference type="Proteomes" id="UP001579974">
    <property type="component" value="Unassembled WGS sequence"/>
</dbReference>
<dbReference type="InterPro" id="IPR031594">
    <property type="entry name" value="OFeT_1"/>
</dbReference>
<feature type="transmembrane region" description="Helical" evidence="1">
    <location>
        <begin position="6"/>
        <end position="27"/>
    </location>
</feature>
<dbReference type="RefSeq" id="WP_275475521.1">
    <property type="nucleotide sequence ID" value="NZ_CP162940.1"/>
</dbReference>
<sequence>MSIYAVISSLLGTSVEFVEALTIILAVGSIRGWKSSLTGALTALLILGGLVAIIGAPLVTLLQAFWLQLIVGVFMLLFGARWLRKSILRYGGLKAPHNEAKSYQEELERQRNAGNVASGIDKVGFATSFAGTFLEGMEAIFIVLTFGLGAKSMSSAVLGAAIATVVVVLLGIILRKPLTLIPENTMKFLVGVLLTSFGLFWTGESFKISWPQADLSILYIAASLVVLSLILIALCKSIKQKSNTGTFSSFHS</sequence>
<feature type="transmembrane region" description="Helical" evidence="1">
    <location>
        <begin position="156"/>
        <end position="174"/>
    </location>
</feature>
<feature type="transmembrane region" description="Helical" evidence="1">
    <location>
        <begin position="215"/>
        <end position="235"/>
    </location>
</feature>
<keyword evidence="1" id="KW-0472">Membrane</keyword>
<evidence type="ECO:0000313" key="2">
    <source>
        <dbReference type="EMBL" id="MFB5193179.1"/>
    </source>
</evidence>
<feature type="transmembrane region" description="Helical" evidence="1">
    <location>
        <begin position="39"/>
        <end position="59"/>
    </location>
</feature>
<gene>
    <name evidence="2" type="ORF">KKP3000_003125</name>
</gene>
<keyword evidence="3" id="KW-1185">Reference proteome</keyword>